<evidence type="ECO:0000256" key="3">
    <source>
        <dbReference type="ARBA" id="ARBA00023235"/>
    </source>
</evidence>
<dbReference type="PANTHER" id="PTHR43684:SF1">
    <property type="entry name" value="ENOYL-COA DELTA ISOMERASE 2"/>
    <property type="match status" value="1"/>
</dbReference>
<evidence type="ECO:0000313" key="4">
    <source>
        <dbReference type="EMBL" id="CAI1593643.1"/>
    </source>
</evidence>
<comment type="subcellular location">
    <subcellularLocation>
        <location evidence="1">Peroxisome</location>
    </subcellularLocation>
</comment>
<dbReference type="EMBL" id="OX291502">
    <property type="protein sequence ID" value="CAI1593643.1"/>
    <property type="molecule type" value="Genomic_DNA"/>
</dbReference>
<dbReference type="Gene3D" id="3.90.226.10">
    <property type="entry name" value="2-enoyl-CoA Hydratase, Chain A, domain 1"/>
    <property type="match status" value="1"/>
</dbReference>
<dbReference type="CDD" id="cd06558">
    <property type="entry name" value="crotonase-like"/>
    <property type="match status" value="1"/>
</dbReference>
<dbReference type="InterPro" id="IPR001753">
    <property type="entry name" value="Enoyl-CoA_hydra/iso"/>
</dbReference>
<protein>
    <recommendedName>
        <fullName evidence="6">ECI1-like protein</fullName>
    </recommendedName>
</protein>
<sequence>MHRYIRGQYMDEEIGRPRLVVQTNSIAETDKEMPGIRKNEKISYRTVGPFFIIQLVKPGNLNALEGEDYIYLGELLELADKDPHVYFTVLQSSGRFFSSGADFKGIAKAQGDSSIEYASETSKWLSNFVARNVYVTDAFIKHSKVLICCLNGPAIGMSAALVALCDIVYSMNDKVYLLYPFANLGLVTEGGTTVSLPLKFGVNTAYEHLMFNKPFKYDTLCESGFISKNFNMPSASSEEFNTTVLEELGRKVEGLYLPSCLGMKKLLQSNHIDSLNKINSMEVNESLKYWVDGEPLRRFSQLGSKQRKHRL</sequence>
<evidence type="ECO:0008006" key="6">
    <source>
        <dbReference type="Google" id="ProtNLM"/>
    </source>
</evidence>
<dbReference type="Proteomes" id="UP001152964">
    <property type="component" value="Chromosome 12"/>
</dbReference>
<reference evidence="4" key="1">
    <citation type="submission" date="2022-08" db="EMBL/GenBank/DDBJ databases">
        <authorList>
            <person name="Byrne P K."/>
        </authorList>
    </citation>
    <scope>NUCLEOTIDE SEQUENCE</scope>
    <source>
        <strain evidence="4">UCD650</strain>
    </source>
</reference>
<dbReference type="PANTHER" id="PTHR43684">
    <property type="match status" value="1"/>
</dbReference>
<evidence type="ECO:0000256" key="1">
    <source>
        <dbReference type="ARBA" id="ARBA00004275"/>
    </source>
</evidence>
<keyword evidence="3" id="KW-0413">Isomerase</keyword>
<dbReference type="SUPFAM" id="SSF52096">
    <property type="entry name" value="ClpP/crotonase"/>
    <property type="match status" value="1"/>
</dbReference>
<proteinExistence type="predicted"/>
<gene>
    <name evidence="4" type="primary">U6500L03320</name>
    <name evidence="4" type="ORF">SEUBUCD650_0L03320</name>
</gene>
<keyword evidence="2" id="KW-0576">Peroxisome</keyword>
<accession>A0ABN8VHH5</accession>
<name>A0ABN8VHH5_SACEU</name>
<dbReference type="InterPro" id="IPR051053">
    <property type="entry name" value="ECH/Chromodomain_protein"/>
</dbReference>
<keyword evidence="5" id="KW-1185">Reference proteome</keyword>
<organism evidence="4 5">
    <name type="scientific">Saccharomyces eubayanus</name>
    <name type="common">Yeast</name>
    <dbReference type="NCBI Taxonomy" id="1080349"/>
    <lineage>
        <taxon>Eukaryota</taxon>
        <taxon>Fungi</taxon>
        <taxon>Dikarya</taxon>
        <taxon>Ascomycota</taxon>
        <taxon>Saccharomycotina</taxon>
        <taxon>Saccharomycetes</taxon>
        <taxon>Saccharomycetales</taxon>
        <taxon>Saccharomycetaceae</taxon>
        <taxon>Saccharomyces</taxon>
    </lineage>
</organism>
<dbReference type="InterPro" id="IPR029045">
    <property type="entry name" value="ClpP/crotonase-like_dom_sf"/>
</dbReference>
<evidence type="ECO:0000313" key="5">
    <source>
        <dbReference type="Proteomes" id="UP001152964"/>
    </source>
</evidence>
<evidence type="ECO:0000256" key="2">
    <source>
        <dbReference type="ARBA" id="ARBA00023140"/>
    </source>
</evidence>
<dbReference type="Pfam" id="PF00378">
    <property type="entry name" value="ECH_1"/>
    <property type="match status" value="1"/>
</dbReference>